<evidence type="ECO:0000256" key="5">
    <source>
        <dbReference type="ARBA" id="ARBA00023136"/>
    </source>
</evidence>
<feature type="transmembrane region" description="Helical" evidence="6">
    <location>
        <begin position="805"/>
        <end position="828"/>
    </location>
</feature>
<feature type="transmembrane region" description="Helical" evidence="6">
    <location>
        <begin position="771"/>
        <end position="793"/>
    </location>
</feature>
<dbReference type="InterPro" id="IPR050545">
    <property type="entry name" value="Mycobact_MmpL"/>
</dbReference>
<keyword evidence="4 6" id="KW-1133">Transmembrane helix</keyword>
<proteinExistence type="predicted"/>
<dbReference type="GO" id="GO:0005886">
    <property type="term" value="C:plasma membrane"/>
    <property type="evidence" value="ECO:0007669"/>
    <property type="project" value="UniProtKB-SubCell"/>
</dbReference>
<dbReference type="OrthoDB" id="49344at2"/>
<keyword evidence="9" id="KW-1185">Reference proteome</keyword>
<feature type="transmembrane region" description="Helical" evidence="6">
    <location>
        <begin position="325"/>
        <end position="347"/>
    </location>
</feature>
<dbReference type="STRING" id="927083.DB32_003523"/>
<dbReference type="Proteomes" id="UP000034883">
    <property type="component" value="Chromosome"/>
</dbReference>
<protein>
    <submittedName>
        <fullName evidence="8">Membrane protein, putative</fullName>
    </submittedName>
</protein>
<feature type="transmembrane region" description="Helical" evidence="6">
    <location>
        <begin position="368"/>
        <end position="387"/>
    </location>
</feature>
<feature type="domain" description="Membrane transport protein MMPL" evidence="7">
    <location>
        <begin position="609"/>
        <end position="834"/>
    </location>
</feature>
<feature type="transmembrane region" description="Helical" evidence="6">
    <location>
        <begin position="296"/>
        <end position="313"/>
    </location>
</feature>
<evidence type="ECO:0000256" key="1">
    <source>
        <dbReference type="ARBA" id="ARBA00004651"/>
    </source>
</evidence>
<name>A0A0F6SF59_9BACT</name>
<evidence type="ECO:0000256" key="4">
    <source>
        <dbReference type="ARBA" id="ARBA00022989"/>
    </source>
</evidence>
<keyword evidence="2" id="KW-1003">Cell membrane</keyword>
<gene>
    <name evidence="8" type="ORF">DB32_003523</name>
</gene>
<evidence type="ECO:0000313" key="8">
    <source>
        <dbReference type="EMBL" id="AKF06374.1"/>
    </source>
</evidence>
<evidence type="ECO:0000313" key="9">
    <source>
        <dbReference type="Proteomes" id="UP000034883"/>
    </source>
</evidence>
<dbReference type="EMBL" id="CP011125">
    <property type="protein sequence ID" value="AKF06374.1"/>
    <property type="molecule type" value="Genomic_DNA"/>
</dbReference>
<evidence type="ECO:0000256" key="3">
    <source>
        <dbReference type="ARBA" id="ARBA00022692"/>
    </source>
</evidence>
<feature type="domain" description="Membrane transport protein MMPL" evidence="7">
    <location>
        <begin position="241"/>
        <end position="435"/>
    </location>
</feature>
<keyword evidence="5 6" id="KW-0472">Membrane</keyword>
<dbReference type="Pfam" id="PF03176">
    <property type="entry name" value="MMPL"/>
    <property type="match status" value="2"/>
</dbReference>
<sequence>MSWARLARAQHARPWAFAVVALLLSLGALPLVSELELDSDFQALLPEHAPAVRDLDEIRARFGGTSTLALAITASEGTDVREARELARALAPRIEAMDALQVASVDWNVADFERFVSEHRHLYADLDDLVAIRDALQERLDWERARANPFFIDLGDDAPPDPEAVIERIERDADEARRAMDRFPEGFYQHPEEPIVFVFVRTGIRGGESGAIDRLIAAIEREADDIRGTRASASRSAGTSVGWESDALRIDYGGDLMDVREENEALEEAVRSSTIVTIVLMLAAIFVFFMRWRAAVLLLLTLVAPTLVTFAAAELVVDYLNASSAFLGSIIVGNGVNSSVMWLGRYFEERRAGRDVVGAIRATHEGTWAGTFAAALAASLAYGSLLVTDYRGFRDFGFIGALGMLLCWVAAYAILPVLVVISERWRPMVFRDREKRLKGVYGVLFAKLALDRPRATLVVCVLLSLVSAIGVGLAIAGDPLEYDFRNLQAERGEESRVAQINAWMGETVEETRTGSALAILAPTRDDVASLRAQLERYGENHPNVIGAVRTIEDLMPRDQDAKRPVIAELRRLLLDVRPHVSADRQRQIDEHVPPERIAPVRPEDLPTSVSRPFMERDGTLGRLVFVEHAEGRDTWDGRYMIAWSTAVRSVRTERGARPAVAGVAVVFSDLLQTIFEDGPQAIGASFVATIVLLLFTFRRQRERALALVSMFAGVLWMIGLLAATGARLHFLNMIAFPITFGIGVEYGVNYVKRFLEEKEAHGGDGVVAARAALEGAGGAVILCSLTTLIGYVSLYTSANRALNSFGLAMSLGEVTCVISSLLALPAILHLLESRARAKATIGAE</sequence>
<dbReference type="InterPro" id="IPR004869">
    <property type="entry name" value="MMPL_dom"/>
</dbReference>
<reference evidence="8 9" key="1">
    <citation type="submission" date="2015-03" db="EMBL/GenBank/DDBJ databases">
        <title>Genome assembly of Sandaracinus amylolyticus DSM 53668.</title>
        <authorList>
            <person name="Sharma G."/>
            <person name="Subramanian S."/>
        </authorList>
    </citation>
    <scope>NUCLEOTIDE SEQUENCE [LARGE SCALE GENOMIC DNA]</scope>
    <source>
        <strain evidence="8 9">DSM 53668</strain>
    </source>
</reference>
<organism evidence="8 9">
    <name type="scientific">Sandaracinus amylolyticus</name>
    <dbReference type="NCBI Taxonomy" id="927083"/>
    <lineage>
        <taxon>Bacteria</taxon>
        <taxon>Pseudomonadati</taxon>
        <taxon>Myxococcota</taxon>
        <taxon>Polyangia</taxon>
        <taxon>Polyangiales</taxon>
        <taxon>Sandaracinaceae</taxon>
        <taxon>Sandaracinus</taxon>
    </lineage>
</organism>
<feature type="transmembrane region" description="Helical" evidence="6">
    <location>
        <begin position="704"/>
        <end position="724"/>
    </location>
</feature>
<dbReference type="KEGG" id="samy:DB32_003523"/>
<feature type="transmembrane region" description="Helical" evidence="6">
    <location>
        <begin position="455"/>
        <end position="476"/>
    </location>
</feature>
<evidence type="ECO:0000256" key="6">
    <source>
        <dbReference type="SAM" id="Phobius"/>
    </source>
</evidence>
<dbReference type="PANTHER" id="PTHR33406:SF13">
    <property type="entry name" value="MEMBRANE PROTEIN YDFJ"/>
    <property type="match status" value="1"/>
</dbReference>
<comment type="subcellular location">
    <subcellularLocation>
        <location evidence="1">Cell membrane</location>
        <topology evidence="1">Multi-pass membrane protein</topology>
    </subcellularLocation>
</comment>
<dbReference type="AlphaFoldDB" id="A0A0F6SF59"/>
<dbReference type="PANTHER" id="PTHR33406">
    <property type="entry name" value="MEMBRANE PROTEIN MJ1562-RELATED"/>
    <property type="match status" value="1"/>
</dbReference>
<accession>A0A0F6SF59</accession>
<dbReference type="RefSeq" id="WP_053233553.1">
    <property type="nucleotide sequence ID" value="NZ_CP011125.1"/>
</dbReference>
<keyword evidence="3 6" id="KW-0812">Transmembrane</keyword>
<feature type="transmembrane region" description="Helical" evidence="6">
    <location>
        <begin position="269"/>
        <end position="289"/>
    </location>
</feature>
<feature type="transmembrane region" description="Helical" evidence="6">
    <location>
        <begin position="399"/>
        <end position="421"/>
    </location>
</feature>
<evidence type="ECO:0000256" key="2">
    <source>
        <dbReference type="ARBA" id="ARBA00022475"/>
    </source>
</evidence>
<feature type="transmembrane region" description="Helical" evidence="6">
    <location>
        <begin position="730"/>
        <end position="751"/>
    </location>
</feature>
<evidence type="ECO:0000259" key="7">
    <source>
        <dbReference type="Pfam" id="PF03176"/>
    </source>
</evidence>
<dbReference type="SUPFAM" id="SSF82866">
    <property type="entry name" value="Multidrug efflux transporter AcrB transmembrane domain"/>
    <property type="match status" value="2"/>
</dbReference>
<dbReference type="Gene3D" id="1.20.1640.10">
    <property type="entry name" value="Multidrug efflux transporter AcrB transmembrane domain"/>
    <property type="match status" value="2"/>
</dbReference>
<feature type="transmembrane region" description="Helical" evidence="6">
    <location>
        <begin position="678"/>
        <end position="697"/>
    </location>
</feature>